<dbReference type="Pfam" id="PF21368">
    <property type="entry name" value="AI2M-like_HNH"/>
    <property type="match status" value="1"/>
</dbReference>
<dbReference type="Pfam" id="PF01348">
    <property type="entry name" value="Intron_maturas2"/>
    <property type="match status" value="1"/>
</dbReference>
<organism evidence="2 3">
    <name type="scientific">Ktedonobacter racemifer DSM 44963</name>
    <dbReference type="NCBI Taxonomy" id="485913"/>
    <lineage>
        <taxon>Bacteria</taxon>
        <taxon>Bacillati</taxon>
        <taxon>Chloroflexota</taxon>
        <taxon>Ktedonobacteria</taxon>
        <taxon>Ktedonobacterales</taxon>
        <taxon>Ktedonobacteraceae</taxon>
        <taxon>Ktedonobacter</taxon>
    </lineage>
</organism>
<dbReference type="PANTHER" id="PTHR34047">
    <property type="entry name" value="NUCLEAR INTRON MATURASE 1, MITOCHONDRIAL-RELATED"/>
    <property type="match status" value="1"/>
</dbReference>
<keyword evidence="2" id="KW-0808">Transferase</keyword>
<dbReference type="PANTHER" id="PTHR34047:SF8">
    <property type="entry name" value="PROTEIN YKFC"/>
    <property type="match status" value="1"/>
</dbReference>
<dbReference type="Proteomes" id="UP000004508">
    <property type="component" value="Unassembled WGS sequence"/>
</dbReference>
<evidence type="ECO:0000313" key="3">
    <source>
        <dbReference type="Proteomes" id="UP000004508"/>
    </source>
</evidence>
<keyword evidence="3" id="KW-1185">Reference proteome</keyword>
<evidence type="ECO:0000259" key="1">
    <source>
        <dbReference type="PROSITE" id="PS50878"/>
    </source>
</evidence>
<comment type="caution">
    <text evidence="2">The sequence shown here is derived from an EMBL/GenBank/DDBJ whole genome shotgun (WGS) entry which is preliminary data.</text>
</comment>
<dbReference type="InterPro" id="IPR024937">
    <property type="entry name" value="Domain_X"/>
</dbReference>
<dbReference type="EC" id="2.7.7.49" evidence="2"/>
<dbReference type="InterPro" id="IPR003615">
    <property type="entry name" value="HNH_nuc"/>
</dbReference>
<dbReference type="AlphaFoldDB" id="D6U1R4"/>
<dbReference type="SMART" id="SM00507">
    <property type="entry name" value="HNHc"/>
    <property type="match status" value="1"/>
</dbReference>
<dbReference type="CDD" id="cd00085">
    <property type="entry name" value="HNHc"/>
    <property type="match status" value="1"/>
</dbReference>
<dbReference type="GO" id="GO:0003964">
    <property type="term" value="F:RNA-directed DNA polymerase activity"/>
    <property type="evidence" value="ECO:0007669"/>
    <property type="project" value="UniProtKB-KW"/>
</dbReference>
<dbReference type="SUPFAM" id="SSF56672">
    <property type="entry name" value="DNA/RNA polymerases"/>
    <property type="match status" value="1"/>
</dbReference>
<dbReference type="PROSITE" id="PS50878">
    <property type="entry name" value="RT_POL"/>
    <property type="match status" value="1"/>
</dbReference>
<name>D6U1R4_KTERA</name>
<dbReference type="InterPro" id="IPR051083">
    <property type="entry name" value="GrpII_Intron_Splice-Mob/Def"/>
</dbReference>
<accession>D6U1R4</accession>
<feature type="domain" description="Reverse transcriptase" evidence="1">
    <location>
        <begin position="144"/>
        <end position="429"/>
    </location>
</feature>
<gene>
    <name evidence="2" type="ORF">Krac_3547</name>
</gene>
<protein>
    <submittedName>
        <fullName evidence="2">RNA-directed DNA polymerase</fullName>
        <ecNumber evidence="2">2.7.7.49</ecNumber>
    </submittedName>
</protein>
<dbReference type="GO" id="GO:0006397">
    <property type="term" value="P:mRNA processing"/>
    <property type="evidence" value="ECO:0007669"/>
    <property type="project" value="InterPro"/>
</dbReference>
<proteinExistence type="predicted"/>
<reference evidence="2 3" key="1">
    <citation type="journal article" date="2011" name="Stand. Genomic Sci.">
        <title>Non-contiguous finished genome sequence and contextual data of the filamentous soil bacterium Ktedonobacter racemifer type strain (SOSP1-21).</title>
        <authorList>
            <person name="Chang Y.J."/>
            <person name="Land M."/>
            <person name="Hauser L."/>
            <person name="Chertkov O."/>
            <person name="Del Rio T.G."/>
            <person name="Nolan M."/>
            <person name="Copeland A."/>
            <person name="Tice H."/>
            <person name="Cheng J.F."/>
            <person name="Lucas S."/>
            <person name="Han C."/>
            <person name="Goodwin L."/>
            <person name="Pitluck S."/>
            <person name="Ivanova N."/>
            <person name="Ovchinikova G."/>
            <person name="Pati A."/>
            <person name="Chen A."/>
            <person name="Palaniappan K."/>
            <person name="Mavromatis K."/>
            <person name="Liolios K."/>
            <person name="Brettin T."/>
            <person name="Fiebig A."/>
            <person name="Rohde M."/>
            <person name="Abt B."/>
            <person name="Goker M."/>
            <person name="Detter J.C."/>
            <person name="Woyke T."/>
            <person name="Bristow J."/>
            <person name="Eisen J.A."/>
            <person name="Markowitz V."/>
            <person name="Hugenholtz P."/>
            <person name="Kyrpides N.C."/>
            <person name="Klenk H.P."/>
            <person name="Lapidus A."/>
        </authorList>
    </citation>
    <scope>NUCLEOTIDE SEQUENCE [LARGE SCALE GENOMIC DNA]</scope>
    <source>
        <strain evidence="3">DSM 44963</strain>
    </source>
</reference>
<sequence>MKVARWVREETVGKGLSPGNHLKYQAGRDSISTSLAVYFILAMPVKGQPTKVGQSVSLITMHREGIRKSIHGKVCEMQTPRTYLGLLRERGKRGLPLKRVYRQLFNKQLYLTAYGKIYRNTGATTRGISEETADAMSLEKIDTIIEALRSERYQWQPARRIYILKRNGKKRPLGLPAWSDKLLAEVIRQILHAYYDIQFSEHSHGFREGRGCHTALQEIYHTWGSATWIIEGDISDCFGSLSHDLLLSTLRENIHDGRFLYLVEKLLRAGYLEDWRFNQTLSGVPQGSVLSPILSNILLNKLDTFVETILIPQYTRGEKRKLNQEYVKLHRQMHNLLRNGQKEAALKVRKQLQKLPSVDPQDPDYRRLKYVRYADDFGLAFTGPKREAEEIKRRLTAFLSEELNLTLSSEKTLITHARSDAARFLGYEITTMQSDTKQSRTKAGFKRRSINGKVGLRVPRAVVMEKRKRYQQRGKPIHRTELLKESDYTIISTYQLEYRGIVNYYRYAYNLHRLHTLKKAMEGSLTKTLAAKHKTSVGHIYQKYRTRLQVDGKTYKGLQVTIAREGKKPLVAAWGGIPLQWDIKTTLDDQPQQIWHDRSELEQRLLAQVCEYCGATRMTDRIEVHHIRALKDLNKYEGQEKPSWAKIMAARHRKTLVLCRTCHLDLHAGRPLKHKRSRSRTEILR</sequence>
<dbReference type="InterPro" id="IPR043502">
    <property type="entry name" value="DNA/RNA_pol_sf"/>
</dbReference>
<keyword evidence="2" id="KW-0695">RNA-directed DNA polymerase</keyword>
<dbReference type="InterPro" id="IPR049030">
    <property type="entry name" value="AI2M-like_HNH"/>
</dbReference>
<dbReference type="CDD" id="cd01651">
    <property type="entry name" value="RT_G2_intron"/>
    <property type="match status" value="1"/>
</dbReference>
<dbReference type="EMBL" id="ADVG01000004">
    <property type="protein sequence ID" value="EFH82708.1"/>
    <property type="molecule type" value="Genomic_DNA"/>
</dbReference>
<evidence type="ECO:0000313" key="2">
    <source>
        <dbReference type="EMBL" id="EFH82708.1"/>
    </source>
</evidence>
<dbReference type="InterPro" id="IPR000477">
    <property type="entry name" value="RT_dom"/>
</dbReference>
<dbReference type="eggNOG" id="COG3344">
    <property type="taxonomic scope" value="Bacteria"/>
</dbReference>
<dbReference type="Pfam" id="PF00078">
    <property type="entry name" value="RVT_1"/>
    <property type="match status" value="1"/>
</dbReference>
<keyword evidence="2" id="KW-0548">Nucleotidyltransferase</keyword>
<dbReference type="InParanoid" id="D6U1R4"/>